<accession>A0AAE0ZUS2</accession>
<dbReference type="Proteomes" id="UP001283361">
    <property type="component" value="Unassembled WGS sequence"/>
</dbReference>
<reference evidence="1" key="1">
    <citation type="journal article" date="2023" name="G3 (Bethesda)">
        <title>A reference genome for the long-term kleptoplast-retaining sea slug Elysia crispata morphotype clarki.</title>
        <authorList>
            <person name="Eastman K.E."/>
            <person name="Pendleton A.L."/>
            <person name="Shaikh M.A."/>
            <person name="Suttiyut T."/>
            <person name="Ogas R."/>
            <person name="Tomko P."/>
            <person name="Gavelis G."/>
            <person name="Widhalm J.R."/>
            <person name="Wisecaver J.H."/>
        </authorList>
    </citation>
    <scope>NUCLEOTIDE SEQUENCE</scope>
    <source>
        <strain evidence="1">ECLA1</strain>
    </source>
</reference>
<comment type="caution">
    <text evidence="1">The sequence shown here is derived from an EMBL/GenBank/DDBJ whole genome shotgun (WGS) entry which is preliminary data.</text>
</comment>
<gene>
    <name evidence="1" type="ORF">RRG08_047966</name>
</gene>
<protein>
    <submittedName>
        <fullName evidence="1">Uncharacterized protein</fullName>
    </submittedName>
</protein>
<dbReference type="EMBL" id="JAWDGP010003273">
    <property type="protein sequence ID" value="KAK3775777.1"/>
    <property type="molecule type" value="Genomic_DNA"/>
</dbReference>
<evidence type="ECO:0000313" key="2">
    <source>
        <dbReference type="Proteomes" id="UP001283361"/>
    </source>
</evidence>
<keyword evidence="2" id="KW-1185">Reference proteome</keyword>
<sequence>MPPPPTKIINKPFNSIISRCPKNGLTTHRDIQTQIWDEIFEIFCCEQEVGYFTGPVHNIRHFVRVGMTSKEYAIRHVIGFKRMFWRRDTHAKNRGHSSQLMTVKLPSSGQCVSVDTAVVFDTDDKLNLVY</sequence>
<evidence type="ECO:0000313" key="1">
    <source>
        <dbReference type="EMBL" id="KAK3775777.1"/>
    </source>
</evidence>
<organism evidence="1 2">
    <name type="scientific">Elysia crispata</name>
    <name type="common">lettuce slug</name>
    <dbReference type="NCBI Taxonomy" id="231223"/>
    <lineage>
        <taxon>Eukaryota</taxon>
        <taxon>Metazoa</taxon>
        <taxon>Spiralia</taxon>
        <taxon>Lophotrochozoa</taxon>
        <taxon>Mollusca</taxon>
        <taxon>Gastropoda</taxon>
        <taxon>Heterobranchia</taxon>
        <taxon>Euthyneura</taxon>
        <taxon>Panpulmonata</taxon>
        <taxon>Sacoglossa</taxon>
        <taxon>Placobranchoidea</taxon>
        <taxon>Plakobranchidae</taxon>
        <taxon>Elysia</taxon>
    </lineage>
</organism>
<dbReference type="AlphaFoldDB" id="A0AAE0ZUS2"/>
<name>A0AAE0ZUS2_9GAST</name>
<proteinExistence type="predicted"/>